<organism evidence="1 2">
    <name type="scientific">Trifolium medium</name>
    <dbReference type="NCBI Taxonomy" id="97028"/>
    <lineage>
        <taxon>Eukaryota</taxon>
        <taxon>Viridiplantae</taxon>
        <taxon>Streptophyta</taxon>
        <taxon>Embryophyta</taxon>
        <taxon>Tracheophyta</taxon>
        <taxon>Spermatophyta</taxon>
        <taxon>Magnoliopsida</taxon>
        <taxon>eudicotyledons</taxon>
        <taxon>Gunneridae</taxon>
        <taxon>Pentapetalae</taxon>
        <taxon>rosids</taxon>
        <taxon>fabids</taxon>
        <taxon>Fabales</taxon>
        <taxon>Fabaceae</taxon>
        <taxon>Papilionoideae</taxon>
        <taxon>50 kb inversion clade</taxon>
        <taxon>NPAAA clade</taxon>
        <taxon>Hologalegina</taxon>
        <taxon>IRL clade</taxon>
        <taxon>Trifolieae</taxon>
        <taxon>Trifolium</taxon>
    </lineage>
</organism>
<proteinExistence type="predicted"/>
<reference evidence="1 2" key="1">
    <citation type="journal article" date="2018" name="Front. Plant Sci.">
        <title>Red Clover (Trifolium pratense) and Zigzag Clover (T. medium) - A Picture of Genomic Similarities and Differences.</title>
        <authorList>
            <person name="Dluhosova J."/>
            <person name="Istvanek J."/>
            <person name="Nedelnik J."/>
            <person name="Repkova J."/>
        </authorList>
    </citation>
    <scope>NUCLEOTIDE SEQUENCE [LARGE SCALE GENOMIC DNA]</scope>
    <source>
        <strain evidence="2">cv. 10/8</strain>
        <tissue evidence="1">Leaf</tissue>
    </source>
</reference>
<comment type="caution">
    <text evidence="1">The sequence shown here is derived from an EMBL/GenBank/DDBJ whole genome shotgun (WGS) entry which is preliminary data.</text>
</comment>
<sequence>FFFLIAVLTALDLIIYVFCARWYKGFQAEGSENIENQEDDETINKV</sequence>
<dbReference type="AlphaFoldDB" id="A0A392SEH8"/>
<evidence type="ECO:0000313" key="2">
    <source>
        <dbReference type="Proteomes" id="UP000265520"/>
    </source>
</evidence>
<name>A0A392SEH8_9FABA</name>
<dbReference type="EMBL" id="LXQA010363758">
    <property type="protein sequence ID" value="MCI46852.1"/>
    <property type="molecule type" value="Genomic_DNA"/>
</dbReference>
<evidence type="ECO:0000313" key="1">
    <source>
        <dbReference type="EMBL" id="MCI46852.1"/>
    </source>
</evidence>
<accession>A0A392SEH8</accession>
<feature type="non-terminal residue" evidence="1">
    <location>
        <position position="1"/>
    </location>
</feature>
<dbReference type="Proteomes" id="UP000265520">
    <property type="component" value="Unassembled WGS sequence"/>
</dbReference>
<keyword evidence="2" id="KW-1185">Reference proteome</keyword>
<protein>
    <submittedName>
        <fullName evidence="1">Peptide/nitrate transporter</fullName>
    </submittedName>
</protein>